<dbReference type="OrthoDB" id="3791448at2759"/>
<keyword evidence="3" id="KW-1185">Reference proteome</keyword>
<name>A0A9W8Y0P5_9PLEO</name>
<sequence>MCEISHVVLAESLRAVEQGRSYKGCRVNVRGIFKLRFTTIRKYNDLHCAFLVIFHAGGLYVFDPTGIQFGPDWPLLSPFREDSDAKMDPNSPIEVRRL</sequence>
<dbReference type="AlphaFoldDB" id="A0A9W8Y0P5"/>
<feature type="region of interest" description="Disordered" evidence="1">
    <location>
        <begin position="79"/>
        <end position="98"/>
    </location>
</feature>
<reference evidence="2" key="1">
    <citation type="submission" date="2022-10" db="EMBL/GenBank/DDBJ databases">
        <title>Tapping the CABI collections for fungal endophytes: first genome assemblies for Collariella, Neodidymelliopsis, Ascochyta clinopodiicola, Didymella pomorum, Didymosphaeria variabile, Neocosmospora piperis and Neocucurbitaria cava.</title>
        <authorList>
            <person name="Hill R."/>
        </authorList>
    </citation>
    <scope>NUCLEOTIDE SEQUENCE</scope>
    <source>
        <strain evidence="2">IMI 356814</strain>
    </source>
</reference>
<protein>
    <submittedName>
        <fullName evidence="2">Uncharacterized protein</fullName>
    </submittedName>
</protein>
<proteinExistence type="predicted"/>
<evidence type="ECO:0000313" key="2">
    <source>
        <dbReference type="EMBL" id="KAJ4364030.1"/>
    </source>
</evidence>
<gene>
    <name evidence="2" type="ORF">N0V83_009485</name>
</gene>
<comment type="caution">
    <text evidence="2">The sequence shown here is derived from an EMBL/GenBank/DDBJ whole genome shotgun (WGS) entry which is preliminary data.</text>
</comment>
<dbReference type="Proteomes" id="UP001140560">
    <property type="component" value="Unassembled WGS sequence"/>
</dbReference>
<organism evidence="2 3">
    <name type="scientific">Neocucurbitaria cava</name>
    <dbReference type="NCBI Taxonomy" id="798079"/>
    <lineage>
        <taxon>Eukaryota</taxon>
        <taxon>Fungi</taxon>
        <taxon>Dikarya</taxon>
        <taxon>Ascomycota</taxon>
        <taxon>Pezizomycotina</taxon>
        <taxon>Dothideomycetes</taxon>
        <taxon>Pleosporomycetidae</taxon>
        <taxon>Pleosporales</taxon>
        <taxon>Pleosporineae</taxon>
        <taxon>Cucurbitariaceae</taxon>
        <taxon>Neocucurbitaria</taxon>
    </lineage>
</organism>
<evidence type="ECO:0000313" key="3">
    <source>
        <dbReference type="Proteomes" id="UP001140560"/>
    </source>
</evidence>
<dbReference type="EMBL" id="JAPEUY010000018">
    <property type="protein sequence ID" value="KAJ4364030.1"/>
    <property type="molecule type" value="Genomic_DNA"/>
</dbReference>
<accession>A0A9W8Y0P5</accession>
<evidence type="ECO:0000256" key="1">
    <source>
        <dbReference type="SAM" id="MobiDB-lite"/>
    </source>
</evidence>